<feature type="region of interest" description="Disordered" evidence="1">
    <location>
        <begin position="187"/>
        <end position="210"/>
    </location>
</feature>
<protein>
    <submittedName>
        <fullName evidence="2">Uncharacterized protein</fullName>
    </submittedName>
</protein>
<evidence type="ECO:0000313" key="2">
    <source>
        <dbReference type="EMBL" id="EFN80132.1"/>
    </source>
</evidence>
<accession>E2BVY4</accession>
<sequence length="271" mass="30977">MEETHAFHRFRGSSQRIRQPTSLPGYMQLAAWKPRASCVQAATASRKYATHMWVKHIALPLYAPTLTLTRKYPGQPRSRSAGGAPIYGKMVHKAPAGSRLRNGMRQRARNLEDMRLFGTVNRYIPSNRHQHVTSFRVGGGVSSPRVPQAGSFEALKNLVQAERARELREQHIEEIVAEAALKERAREEEEQEANIQQSRGQYSNPLPPLQIPKEYYDYNNRRYMSNVPNNGQAWSVNVFEVLCRLCKFGQASLLKKRFELTSRQRFADLGL</sequence>
<dbReference type="InParanoid" id="E2BVY4"/>
<proteinExistence type="predicted"/>
<evidence type="ECO:0000256" key="1">
    <source>
        <dbReference type="SAM" id="MobiDB-lite"/>
    </source>
</evidence>
<dbReference type="Proteomes" id="UP000008237">
    <property type="component" value="Unassembled WGS sequence"/>
</dbReference>
<dbReference type="OrthoDB" id="6376425at2759"/>
<gene>
    <name evidence="2" type="ORF">EAI_05939</name>
</gene>
<dbReference type="EMBL" id="GL451079">
    <property type="protein sequence ID" value="EFN80132.1"/>
    <property type="molecule type" value="Genomic_DNA"/>
</dbReference>
<name>E2BVY4_HARSA</name>
<reference evidence="2 3" key="1">
    <citation type="journal article" date="2010" name="Science">
        <title>Genomic comparison of the ants Camponotus floridanus and Harpegnathos saltator.</title>
        <authorList>
            <person name="Bonasio R."/>
            <person name="Zhang G."/>
            <person name="Ye C."/>
            <person name="Mutti N.S."/>
            <person name="Fang X."/>
            <person name="Qin N."/>
            <person name="Donahue G."/>
            <person name="Yang P."/>
            <person name="Li Q."/>
            <person name="Li C."/>
            <person name="Zhang P."/>
            <person name="Huang Z."/>
            <person name="Berger S.L."/>
            <person name="Reinberg D."/>
            <person name="Wang J."/>
            <person name="Liebig J."/>
        </authorList>
    </citation>
    <scope>NUCLEOTIDE SEQUENCE [LARGE SCALE GENOMIC DNA]</scope>
    <source>
        <strain evidence="2 3">R22 G/1</strain>
    </source>
</reference>
<organism evidence="3">
    <name type="scientific">Harpegnathos saltator</name>
    <name type="common">Jerdon's jumping ant</name>
    <dbReference type="NCBI Taxonomy" id="610380"/>
    <lineage>
        <taxon>Eukaryota</taxon>
        <taxon>Metazoa</taxon>
        <taxon>Ecdysozoa</taxon>
        <taxon>Arthropoda</taxon>
        <taxon>Hexapoda</taxon>
        <taxon>Insecta</taxon>
        <taxon>Pterygota</taxon>
        <taxon>Neoptera</taxon>
        <taxon>Endopterygota</taxon>
        <taxon>Hymenoptera</taxon>
        <taxon>Apocrita</taxon>
        <taxon>Aculeata</taxon>
        <taxon>Formicoidea</taxon>
        <taxon>Formicidae</taxon>
        <taxon>Ponerinae</taxon>
        <taxon>Ponerini</taxon>
        <taxon>Harpegnathos</taxon>
    </lineage>
</organism>
<feature type="compositionally biased region" description="Polar residues" evidence="1">
    <location>
        <begin position="194"/>
        <end position="204"/>
    </location>
</feature>
<keyword evidence="3" id="KW-1185">Reference proteome</keyword>
<evidence type="ECO:0000313" key="3">
    <source>
        <dbReference type="Proteomes" id="UP000008237"/>
    </source>
</evidence>
<dbReference type="AlphaFoldDB" id="E2BVY4"/>